<keyword evidence="3" id="KW-1185">Reference proteome</keyword>
<dbReference type="Proteomes" id="UP001229346">
    <property type="component" value="Unassembled WGS sequence"/>
</dbReference>
<organism evidence="2 3">
    <name type="scientific">Paenibacillus harenae</name>
    <dbReference type="NCBI Taxonomy" id="306543"/>
    <lineage>
        <taxon>Bacteria</taxon>
        <taxon>Bacillati</taxon>
        <taxon>Bacillota</taxon>
        <taxon>Bacilli</taxon>
        <taxon>Bacillales</taxon>
        <taxon>Paenibacillaceae</taxon>
        <taxon>Paenibacillus</taxon>
    </lineage>
</organism>
<evidence type="ECO:0000313" key="3">
    <source>
        <dbReference type="Proteomes" id="UP001229346"/>
    </source>
</evidence>
<feature type="transmembrane region" description="Helical" evidence="1">
    <location>
        <begin position="65"/>
        <end position="84"/>
    </location>
</feature>
<protein>
    <submittedName>
        <fullName evidence="2">Sugar phosphate permease</fullName>
    </submittedName>
</protein>
<dbReference type="EMBL" id="JAUSSU010000001">
    <property type="protein sequence ID" value="MDQ0110951.1"/>
    <property type="molecule type" value="Genomic_DNA"/>
</dbReference>
<reference evidence="2 3" key="1">
    <citation type="submission" date="2023-07" db="EMBL/GenBank/DDBJ databases">
        <title>Sorghum-associated microbial communities from plants grown in Nebraska, USA.</title>
        <authorList>
            <person name="Schachtman D."/>
        </authorList>
    </citation>
    <scope>NUCLEOTIDE SEQUENCE [LARGE SCALE GENOMIC DNA]</scope>
    <source>
        <strain evidence="2 3">CC482</strain>
    </source>
</reference>
<sequence>MMVWSGIGLAAGTVLLGWLSGKSASWRRLCDGLAVVAFFLFFVIASSAAASTIMRGTVFMTEVHLVLINPAFLASGAYIGPYTLSKLASRLWVKS</sequence>
<evidence type="ECO:0000313" key="2">
    <source>
        <dbReference type="EMBL" id="MDQ0110951.1"/>
    </source>
</evidence>
<evidence type="ECO:0000256" key="1">
    <source>
        <dbReference type="SAM" id="Phobius"/>
    </source>
</evidence>
<keyword evidence="1" id="KW-0472">Membrane</keyword>
<name>A0ABT9TVP5_PAEHA</name>
<keyword evidence="1" id="KW-0812">Transmembrane</keyword>
<accession>A0ABT9TVP5</accession>
<comment type="caution">
    <text evidence="2">The sequence shown here is derived from an EMBL/GenBank/DDBJ whole genome shotgun (WGS) entry which is preliminary data.</text>
</comment>
<proteinExistence type="predicted"/>
<keyword evidence="1" id="KW-1133">Transmembrane helix</keyword>
<dbReference type="RefSeq" id="WP_307200460.1">
    <property type="nucleotide sequence ID" value="NZ_JAUSSU010000001.1"/>
</dbReference>
<gene>
    <name evidence="2" type="ORF">J2T15_000367</name>
</gene>
<feature type="transmembrane region" description="Helical" evidence="1">
    <location>
        <begin position="33"/>
        <end position="53"/>
    </location>
</feature>